<evidence type="ECO:0000259" key="2">
    <source>
        <dbReference type="Pfam" id="PF01757"/>
    </source>
</evidence>
<evidence type="ECO:0000313" key="3">
    <source>
        <dbReference type="EMBL" id="SDH63136.1"/>
    </source>
</evidence>
<gene>
    <name evidence="3" type="ORF">SAMN05421505_11959</name>
</gene>
<name>A0A1G8DZG3_9ACTN</name>
<dbReference type="GO" id="GO:0016747">
    <property type="term" value="F:acyltransferase activity, transferring groups other than amino-acyl groups"/>
    <property type="evidence" value="ECO:0007669"/>
    <property type="project" value="InterPro"/>
</dbReference>
<dbReference type="InterPro" id="IPR002656">
    <property type="entry name" value="Acyl_transf_3_dom"/>
</dbReference>
<feature type="transmembrane region" description="Helical" evidence="1">
    <location>
        <begin position="78"/>
        <end position="100"/>
    </location>
</feature>
<feature type="transmembrane region" description="Helical" evidence="1">
    <location>
        <begin position="39"/>
        <end position="58"/>
    </location>
</feature>
<feature type="transmembrane region" description="Helical" evidence="1">
    <location>
        <begin position="278"/>
        <end position="294"/>
    </location>
</feature>
<dbReference type="STRING" id="504805.SAMN05421505_11959"/>
<protein>
    <recommendedName>
        <fullName evidence="2">Acyltransferase 3 domain-containing protein</fullName>
    </recommendedName>
</protein>
<dbReference type="RefSeq" id="WP_245691208.1">
    <property type="nucleotide sequence ID" value="NZ_FNCN01000019.1"/>
</dbReference>
<proteinExistence type="predicted"/>
<dbReference type="AlphaFoldDB" id="A0A1G8DZG3"/>
<dbReference type="Proteomes" id="UP000198923">
    <property type="component" value="Unassembled WGS sequence"/>
</dbReference>
<feature type="transmembrane region" description="Helical" evidence="1">
    <location>
        <begin position="236"/>
        <end position="258"/>
    </location>
</feature>
<feature type="transmembrane region" description="Helical" evidence="1">
    <location>
        <begin position="121"/>
        <end position="140"/>
    </location>
</feature>
<dbReference type="EMBL" id="FNCN01000019">
    <property type="protein sequence ID" value="SDH63136.1"/>
    <property type="molecule type" value="Genomic_DNA"/>
</dbReference>
<evidence type="ECO:0000256" key="1">
    <source>
        <dbReference type="SAM" id="Phobius"/>
    </source>
</evidence>
<feature type="transmembrane region" description="Helical" evidence="1">
    <location>
        <begin position="359"/>
        <end position="381"/>
    </location>
</feature>
<sequence>MSAETAAPPPIPRIRARLRAYAAGVDAATPAGRDRAADVLRAGAIGGVVLGHWLVTAWDFTAEGHLVMSSPLAYLPDLAPVSWVLQTLAVFFFVGGHVSARSLLTLHADTRAWLGGRMVRLLRPAVPLLLFWAVLATALTAADMPWRSLRSLMLPALGPLWFLAVFAALTALTPLLLRLPPFAVPAAMAGVVLAVDLVRPSPGGPTSLGWVNVLAAWLVPYGLGVAFARGRLRGRAAAWGLLLGGAAGMAVLLVGFGYPASMVGVTGARVSNLSPPTLAAVCFGAAQVGVALLARERLARLARGPGLWAVVVVINLSAMALFLWHQTALVLVALAAMPFGAVPGLLAPPADAGWIAGRVGWMLLLAVAALVAVVVASVARLKFHDRVSPSS</sequence>
<reference evidence="3 4" key="1">
    <citation type="submission" date="2016-10" db="EMBL/GenBank/DDBJ databases">
        <authorList>
            <person name="de Groot N.N."/>
        </authorList>
    </citation>
    <scope>NUCLEOTIDE SEQUENCE [LARGE SCALE GENOMIC DNA]</scope>
    <source>
        <strain evidence="3 4">CPCC 201354</strain>
    </source>
</reference>
<feature type="domain" description="Acyltransferase 3" evidence="2">
    <location>
        <begin position="36"/>
        <end position="375"/>
    </location>
</feature>
<organism evidence="3 4">
    <name type="scientific">Sinosporangium album</name>
    <dbReference type="NCBI Taxonomy" id="504805"/>
    <lineage>
        <taxon>Bacteria</taxon>
        <taxon>Bacillati</taxon>
        <taxon>Actinomycetota</taxon>
        <taxon>Actinomycetes</taxon>
        <taxon>Streptosporangiales</taxon>
        <taxon>Streptosporangiaceae</taxon>
        <taxon>Sinosporangium</taxon>
    </lineage>
</organism>
<accession>A0A1G8DZG3</accession>
<keyword evidence="1" id="KW-0472">Membrane</keyword>
<feature type="transmembrane region" description="Helical" evidence="1">
    <location>
        <begin position="330"/>
        <end position="347"/>
    </location>
</feature>
<feature type="transmembrane region" description="Helical" evidence="1">
    <location>
        <begin position="152"/>
        <end position="172"/>
    </location>
</feature>
<dbReference type="Pfam" id="PF01757">
    <property type="entry name" value="Acyl_transf_3"/>
    <property type="match status" value="1"/>
</dbReference>
<keyword evidence="1" id="KW-1133">Transmembrane helix</keyword>
<evidence type="ECO:0000313" key="4">
    <source>
        <dbReference type="Proteomes" id="UP000198923"/>
    </source>
</evidence>
<keyword evidence="4" id="KW-1185">Reference proteome</keyword>
<feature type="transmembrane region" description="Helical" evidence="1">
    <location>
        <begin position="210"/>
        <end position="229"/>
    </location>
</feature>
<feature type="transmembrane region" description="Helical" evidence="1">
    <location>
        <begin position="179"/>
        <end position="198"/>
    </location>
</feature>
<keyword evidence="1" id="KW-0812">Transmembrane</keyword>
<feature type="transmembrane region" description="Helical" evidence="1">
    <location>
        <begin position="306"/>
        <end position="324"/>
    </location>
</feature>